<reference evidence="1" key="1">
    <citation type="journal article" date="2013" name="Environ. Microbiol.">
        <title>Microbiota from the distal guts of lean and obese adolescents exhibit partial functional redundancy besides clear differences in community structure.</title>
        <authorList>
            <person name="Ferrer M."/>
            <person name="Ruiz A."/>
            <person name="Lanza F."/>
            <person name="Haange S.B."/>
            <person name="Oberbach A."/>
            <person name="Till H."/>
            <person name="Bargiela R."/>
            <person name="Campoy C."/>
            <person name="Segura M.T."/>
            <person name="Richter M."/>
            <person name="von Bergen M."/>
            <person name="Seifert J."/>
            <person name="Suarez A."/>
        </authorList>
    </citation>
    <scope>NUCLEOTIDE SEQUENCE</scope>
</reference>
<dbReference type="AlphaFoldDB" id="K1U448"/>
<keyword evidence="1" id="KW-0489">Methyltransferase</keyword>
<keyword evidence="1" id="KW-0808">Transferase</keyword>
<name>K1U448_9ZZZZ</name>
<dbReference type="GO" id="GO:0032259">
    <property type="term" value="P:methylation"/>
    <property type="evidence" value="ECO:0007669"/>
    <property type="project" value="UniProtKB-KW"/>
</dbReference>
<feature type="non-terminal residue" evidence="1">
    <location>
        <position position="66"/>
    </location>
</feature>
<dbReference type="GO" id="GO:0008168">
    <property type="term" value="F:methyltransferase activity"/>
    <property type="evidence" value="ECO:0007669"/>
    <property type="project" value="UniProtKB-KW"/>
</dbReference>
<dbReference type="EMBL" id="AJWZ01001664">
    <property type="protein sequence ID" value="EKC73125.1"/>
    <property type="molecule type" value="Genomic_DNA"/>
</dbReference>
<protein>
    <submittedName>
        <fullName evidence="1">DNA methylase</fullName>
    </submittedName>
</protein>
<organism evidence="1">
    <name type="scientific">human gut metagenome</name>
    <dbReference type="NCBI Taxonomy" id="408170"/>
    <lineage>
        <taxon>unclassified sequences</taxon>
        <taxon>metagenomes</taxon>
        <taxon>organismal metagenomes</taxon>
    </lineage>
</organism>
<accession>K1U448</accession>
<sequence length="66" mass="7765">MPTKAEQYAQMADQVARQLTGSWQEWAGFLTTAARLYKYPFHEQMMIYAQRPDATACAEYDLWNNR</sequence>
<comment type="caution">
    <text evidence="1">The sequence shown here is derived from an EMBL/GenBank/DDBJ whole genome shotgun (WGS) entry which is preliminary data.</text>
</comment>
<evidence type="ECO:0000313" key="1">
    <source>
        <dbReference type="EMBL" id="EKC73125.1"/>
    </source>
</evidence>
<gene>
    <name evidence="1" type="ORF">OBE_02547</name>
</gene>
<proteinExistence type="predicted"/>